<reference evidence="5 6" key="1">
    <citation type="submission" date="2020-08" db="EMBL/GenBank/DDBJ databases">
        <title>Sequencing the genomes of 1000 actinobacteria strains.</title>
        <authorList>
            <person name="Klenk H.-P."/>
        </authorList>
    </citation>
    <scope>NUCLEOTIDE SEQUENCE [LARGE SCALE GENOMIC DNA]</scope>
    <source>
        <strain evidence="5 6">DSM 45913</strain>
    </source>
</reference>
<name>A0A7X0C3G8_9ACTN</name>
<dbReference type="Gene3D" id="3.40.50.360">
    <property type="match status" value="1"/>
</dbReference>
<dbReference type="PANTHER" id="PTHR43408">
    <property type="entry name" value="FMN REDUCTASE (NADPH)"/>
    <property type="match status" value="1"/>
</dbReference>
<dbReference type="AlphaFoldDB" id="A0A7X0C3G8"/>
<evidence type="ECO:0000259" key="4">
    <source>
        <dbReference type="Pfam" id="PF03358"/>
    </source>
</evidence>
<evidence type="ECO:0000256" key="1">
    <source>
        <dbReference type="ARBA" id="ARBA00022630"/>
    </source>
</evidence>
<feature type="domain" description="NADPH-dependent FMN reductase-like" evidence="4">
    <location>
        <begin position="24"/>
        <end position="163"/>
    </location>
</feature>
<evidence type="ECO:0000313" key="5">
    <source>
        <dbReference type="EMBL" id="MBB6347814.1"/>
    </source>
</evidence>
<evidence type="ECO:0000256" key="2">
    <source>
        <dbReference type="ARBA" id="ARBA00022643"/>
    </source>
</evidence>
<dbReference type="Pfam" id="PF03358">
    <property type="entry name" value="FMN_red"/>
    <property type="match status" value="1"/>
</dbReference>
<accession>A0A7X0C3G8</accession>
<dbReference type="RefSeq" id="WP_185085695.1">
    <property type="nucleotide sequence ID" value="NZ_JACHJB010000002.1"/>
</dbReference>
<dbReference type="EC" id="1.5.1.38" evidence="5"/>
<dbReference type="EMBL" id="JACHJB010000002">
    <property type="protein sequence ID" value="MBB6347814.1"/>
    <property type="molecule type" value="Genomic_DNA"/>
</dbReference>
<keyword evidence="3 5" id="KW-0560">Oxidoreductase</keyword>
<keyword evidence="1" id="KW-0285">Flavoprotein</keyword>
<protein>
    <submittedName>
        <fullName evidence="5">FMN reductase</fullName>
        <ecNumber evidence="5">1.5.1.38</ecNumber>
    </submittedName>
</protein>
<sequence>MTSHVEVAAQPGTARGHAPVALPVSVLVGNPRRGSRTLDIATRVGAMLHGDLLDSGVPLGEPGLVDLSAIGPDLARWESSPPAADAATATVCASRLLLVASPTLKASYSGLLKLFLDRLPRRALTGVVCVPVMTAASPAHTFAVDACLRPLLVELGATVPVQGLTVLEADFGALDEAVARWRAAATPVLSAVLAL</sequence>
<keyword evidence="2" id="KW-0288">FMN</keyword>
<organism evidence="5 6">
    <name type="scientific">Nonomuraea muscovyensis</name>
    <dbReference type="NCBI Taxonomy" id="1124761"/>
    <lineage>
        <taxon>Bacteria</taxon>
        <taxon>Bacillati</taxon>
        <taxon>Actinomycetota</taxon>
        <taxon>Actinomycetes</taxon>
        <taxon>Streptosporangiales</taxon>
        <taxon>Streptosporangiaceae</taxon>
        <taxon>Nonomuraea</taxon>
    </lineage>
</organism>
<keyword evidence="6" id="KW-1185">Reference proteome</keyword>
<dbReference type="GO" id="GO:0052873">
    <property type="term" value="F:FMN reductase (NADPH) activity"/>
    <property type="evidence" value="ECO:0007669"/>
    <property type="project" value="UniProtKB-EC"/>
</dbReference>
<dbReference type="InterPro" id="IPR029039">
    <property type="entry name" value="Flavoprotein-like_sf"/>
</dbReference>
<gene>
    <name evidence="5" type="ORF">FHU36_004359</name>
</gene>
<evidence type="ECO:0000256" key="3">
    <source>
        <dbReference type="ARBA" id="ARBA00023002"/>
    </source>
</evidence>
<evidence type="ECO:0000313" key="6">
    <source>
        <dbReference type="Proteomes" id="UP000583800"/>
    </source>
</evidence>
<dbReference type="Proteomes" id="UP000583800">
    <property type="component" value="Unassembled WGS sequence"/>
</dbReference>
<dbReference type="InterPro" id="IPR005025">
    <property type="entry name" value="FMN_Rdtase-like_dom"/>
</dbReference>
<dbReference type="InterPro" id="IPR051814">
    <property type="entry name" value="NAD(P)H-dep_FMN_reductase"/>
</dbReference>
<dbReference type="SUPFAM" id="SSF52218">
    <property type="entry name" value="Flavoproteins"/>
    <property type="match status" value="1"/>
</dbReference>
<comment type="caution">
    <text evidence="5">The sequence shown here is derived from an EMBL/GenBank/DDBJ whole genome shotgun (WGS) entry which is preliminary data.</text>
</comment>
<proteinExistence type="predicted"/>
<dbReference type="PANTHER" id="PTHR43408:SF2">
    <property type="entry name" value="FMN REDUCTASE (NADPH)"/>
    <property type="match status" value="1"/>
</dbReference>